<organism evidence="1">
    <name type="scientific">Oppiella nova</name>
    <dbReference type="NCBI Taxonomy" id="334625"/>
    <lineage>
        <taxon>Eukaryota</taxon>
        <taxon>Metazoa</taxon>
        <taxon>Ecdysozoa</taxon>
        <taxon>Arthropoda</taxon>
        <taxon>Chelicerata</taxon>
        <taxon>Arachnida</taxon>
        <taxon>Acari</taxon>
        <taxon>Acariformes</taxon>
        <taxon>Sarcoptiformes</taxon>
        <taxon>Oribatida</taxon>
        <taxon>Brachypylina</taxon>
        <taxon>Oppioidea</taxon>
        <taxon>Oppiidae</taxon>
        <taxon>Oppiella</taxon>
    </lineage>
</organism>
<dbReference type="AlphaFoldDB" id="A0A7R9M7S7"/>
<name>A0A7R9M7S7_9ACAR</name>
<evidence type="ECO:0000313" key="2">
    <source>
        <dbReference type="Proteomes" id="UP000728032"/>
    </source>
</evidence>
<protein>
    <submittedName>
        <fullName evidence="1">Uncharacterized protein</fullName>
    </submittedName>
</protein>
<proteinExistence type="predicted"/>
<evidence type="ECO:0000313" key="1">
    <source>
        <dbReference type="EMBL" id="CAD7654009.1"/>
    </source>
</evidence>
<sequence>MSVAKSSLRLPLELNVLLSDTITSSLSVAHGSVGRKDAYLRTAMSPKPAGDLTARSVATELHDSLPNCMTEALPEVACYQRLSDSPEDDEKFI</sequence>
<gene>
    <name evidence="1" type="ORF">ONB1V03_LOCUS10659</name>
</gene>
<dbReference type="Proteomes" id="UP000728032">
    <property type="component" value="Unassembled WGS sequence"/>
</dbReference>
<keyword evidence="2" id="KW-1185">Reference proteome</keyword>
<dbReference type="EMBL" id="CAJPVJ010007392">
    <property type="protein sequence ID" value="CAG2171196.1"/>
    <property type="molecule type" value="Genomic_DNA"/>
</dbReference>
<accession>A0A7R9M7S7</accession>
<reference evidence="1" key="1">
    <citation type="submission" date="2020-11" db="EMBL/GenBank/DDBJ databases">
        <authorList>
            <person name="Tran Van P."/>
        </authorList>
    </citation>
    <scope>NUCLEOTIDE SEQUENCE</scope>
</reference>
<dbReference type="EMBL" id="OC922217">
    <property type="protein sequence ID" value="CAD7654009.1"/>
    <property type="molecule type" value="Genomic_DNA"/>
</dbReference>